<dbReference type="AlphaFoldDB" id="A0A0E0B4P1"/>
<organism evidence="2">
    <name type="scientific">Oryza glumipatula</name>
    <dbReference type="NCBI Taxonomy" id="40148"/>
    <lineage>
        <taxon>Eukaryota</taxon>
        <taxon>Viridiplantae</taxon>
        <taxon>Streptophyta</taxon>
        <taxon>Embryophyta</taxon>
        <taxon>Tracheophyta</taxon>
        <taxon>Spermatophyta</taxon>
        <taxon>Magnoliopsida</taxon>
        <taxon>Liliopsida</taxon>
        <taxon>Poales</taxon>
        <taxon>Poaceae</taxon>
        <taxon>BOP clade</taxon>
        <taxon>Oryzoideae</taxon>
        <taxon>Oryzeae</taxon>
        <taxon>Oryzinae</taxon>
        <taxon>Oryza</taxon>
    </lineage>
</organism>
<evidence type="ECO:0000256" key="1">
    <source>
        <dbReference type="SAM" id="MobiDB-lite"/>
    </source>
</evidence>
<keyword evidence="3" id="KW-1185">Reference proteome</keyword>
<feature type="compositionally biased region" description="Gly residues" evidence="1">
    <location>
        <begin position="1"/>
        <end position="16"/>
    </location>
</feature>
<proteinExistence type="predicted"/>
<protein>
    <submittedName>
        <fullName evidence="2">Uncharacterized protein</fullName>
    </submittedName>
</protein>
<name>A0A0E0B4P1_9ORYZ</name>
<dbReference type="HOGENOM" id="CLU_115590_0_0_1"/>
<evidence type="ECO:0000313" key="3">
    <source>
        <dbReference type="Proteomes" id="UP000026961"/>
    </source>
</evidence>
<feature type="region of interest" description="Disordered" evidence="1">
    <location>
        <begin position="1"/>
        <end position="66"/>
    </location>
</feature>
<dbReference type="Gramene" id="OGLUM09G15420.1">
    <property type="protein sequence ID" value="OGLUM09G15420.1"/>
    <property type="gene ID" value="OGLUM09G15420"/>
</dbReference>
<dbReference type="Proteomes" id="UP000026961">
    <property type="component" value="Chromosome 9"/>
</dbReference>
<evidence type="ECO:0000313" key="2">
    <source>
        <dbReference type="EnsemblPlants" id="OGLUM09G15420.1"/>
    </source>
</evidence>
<sequence length="206" mass="21452">MDSGGGGGNGDTGGEGSTWTPWSGVDAAGEGSTWTPLSGVDATPPRRGGNEDAGGEGSSWAPWTGVDATPLRHGIDATVDEIREALGLAPVSAAMARRRRAAEHLRRAAEYVELRARGGCHHDDARCRRVQSALAAQVRGACARCGSNFCVVPVVESTNVSGEQCVRCGCCGERVDLAAAAAPVMAPPAATRRQQGWQPWHQGYNM</sequence>
<accession>A0A0E0B4P1</accession>
<reference evidence="2" key="1">
    <citation type="submission" date="2015-04" db="UniProtKB">
        <authorList>
            <consortium name="EnsemblPlants"/>
        </authorList>
    </citation>
    <scope>IDENTIFICATION</scope>
</reference>
<dbReference type="EnsemblPlants" id="OGLUM09G15420.1">
    <property type="protein sequence ID" value="OGLUM09G15420.1"/>
    <property type="gene ID" value="OGLUM09G15420"/>
</dbReference>
<dbReference type="eggNOG" id="ENOG502R7FQ">
    <property type="taxonomic scope" value="Eukaryota"/>
</dbReference>
<reference evidence="2" key="2">
    <citation type="submission" date="2018-05" db="EMBL/GenBank/DDBJ databases">
        <title>OgluRS3 (Oryza glumaepatula Reference Sequence Version 3).</title>
        <authorList>
            <person name="Zhang J."/>
            <person name="Kudrna D."/>
            <person name="Lee S."/>
            <person name="Talag J."/>
            <person name="Welchert J."/>
            <person name="Wing R.A."/>
        </authorList>
    </citation>
    <scope>NUCLEOTIDE SEQUENCE [LARGE SCALE GENOMIC DNA]</scope>
</reference>